<dbReference type="AlphaFoldDB" id="B3T6W8"/>
<protein>
    <submittedName>
        <fullName evidence="1">Uncharacterized protein</fullName>
    </submittedName>
</protein>
<evidence type="ECO:0000313" key="1">
    <source>
        <dbReference type="EMBL" id="ABZ08327.1"/>
    </source>
</evidence>
<dbReference type="EMBL" id="EU016627">
    <property type="protein sequence ID" value="ABZ08327.1"/>
    <property type="molecule type" value="Genomic_DNA"/>
</dbReference>
<organism evidence="1">
    <name type="scientific">uncultured marine crenarchaeote HF4000_APKG2O16</name>
    <dbReference type="NCBI Taxonomy" id="455582"/>
    <lineage>
        <taxon>Archaea</taxon>
        <taxon>Nitrososphaerota</taxon>
        <taxon>Nitrososphaeria</taxon>
        <taxon>Nitrosopumilales</taxon>
        <taxon>environmental samples</taxon>
    </lineage>
</organism>
<sequence length="129" mass="15160">MKSVWYPRIHFHVVGFGWLGNTTENYRKSGWVVKNKGERDSNYGTIRYILSHAGIKKWYHTLTWFGDLSYSKLSMPKYESEANLCPYCSEKMVRVLTCDGSLDRPPPQILECFVDVVLWFIPECPQFLR</sequence>
<gene>
    <name evidence="1" type="ORF">ALOHA_HF4000APKG2O16ctg9g5</name>
</gene>
<reference evidence="1" key="1">
    <citation type="journal article" date="2008" name="ISME J.">
        <title>Genomic patterns of recombination, clonal divergence and environment in marine microbial populations.</title>
        <authorList>
            <person name="Konstantinidis K.T."/>
            <person name="Delong E.F."/>
        </authorList>
    </citation>
    <scope>NUCLEOTIDE SEQUENCE</scope>
</reference>
<proteinExistence type="predicted"/>
<accession>B3T6W8</accession>
<name>B3T6W8_9ARCH</name>